<gene>
    <name evidence="1" type="ORF">LCGC14_1566850</name>
</gene>
<name>A0A0F9L1V6_9ZZZZ</name>
<proteinExistence type="predicted"/>
<reference evidence="1" key="1">
    <citation type="journal article" date="2015" name="Nature">
        <title>Complex archaea that bridge the gap between prokaryotes and eukaryotes.</title>
        <authorList>
            <person name="Spang A."/>
            <person name="Saw J.H."/>
            <person name="Jorgensen S.L."/>
            <person name="Zaremba-Niedzwiedzka K."/>
            <person name="Martijn J."/>
            <person name="Lind A.E."/>
            <person name="van Eijk R."/>
            <person name="Schleper C."/>
            <person name="Guy L."/>
            <person name="Ettema T.J."/>
        </authorList>
    </citation>
    <scope>NUCLEOTIDE SEQUENCE</scope>
</reference>
<comment type="caution">
    <text evidence="1">The sequence shown here is derived from an EMBL/GenBank/DDBJ whole genome shotgun (WGS) entry which is preliminary data.</text>
</comment>
<evidence type="ECO:0000313" key="1">
    <source>
        <dbReference type="EMBL" id="KKM28218.1"/>
    </source>
</evidence>
<dbReference type="EMBL" id="LAZR01012168">
    <property type="protein sequence ID" value="KKM28218.1"/>
    <property type="molecule type" value="Genomic_DNA"/>
</dbReference>
<organism evidence="1">
    <name type="scientific">marine sediment metagenome</name>
    <dbReference type="NCBI Taxonomy" id="412755"/>
    <lineage>
        <taxon>unclassified sequences</taxon>
        <taxon>metagenomes</taxon>
        <taxon>ecological metagenomes</taxon>
    </lineage>
</organism>
<protein>
    <submittedName>
        <fullName evidence="1">Uncharacterized protein</fullName>
    </submittedName>
</protein>
<sequence length="62" mass="6575">MTTKELAIADKLARAARVAAKEPCDCGPCGAVDGEEHKPHCSIGRAGELAQEYLELRGSHRG</sequence>
<dbReference type="AlphaFoldDB" id="A0A0F9L1V6"/>
<accession>A0A0F9L1V6</accession>